<dbReference type="eggNOG" id="KOG0897">
    <property type="taxonomic scope" value="Eukaryota"/>
</dbReference>
<dbReference type="EnsemblMetazoa" id="Aqu2.1.28628_001">
    <property type="protein sequence ID" value="Aqu2.1.28628_001"/>
    <property type="gene ID" value="Aqu2.1.28628"/>
</dbReference>
<evidence type="ECO:0000313" key="3">
    <source>
        <dbReference type="EnsemblMetazoa" id="Aqu2.1.28628_001"/>
    </source>
</evidence>
<dbReference type="SUPFAM" id="SSF54495">
    <property type="entry name" value="UBC-like"/>
    <property type="match status" value="1"/>
</dbReference>
<reference evidence="3" key="1">
    <citation type="submission" date="2017-05" db="UniProtKB">
        <authorList>
            <consortium name="EnsemblMetazoa"/>
        </authorList>
    </citation>
    <scope>IDENTIFICATION</scope>
</reference>
<dbReference type="InParanoid" id="A0A1X7ULJ9"/>
<dbReference type="Pfam" id="PF00179">
    <property type="entry name" value="UQ_con"/>
    <property type="match status" value="1"/>
</dbReference>
<name>A0A1X7ULJ9_AMPQE</name>
<dbReference type="OrthoDB" id="109543at2759"/>
<feature type="region of interest" description="Disordered" evidence="1">
    <location>
        <begin position="93"/>
        <end position="154"/>
    </location>
</feature>
<dbReference type="InterPro" id="IPR000608">
    <property type="entry name" value="UBC"/>
</dbReference>
<evidence type="ECO:0000259" key="2">
    <source>
        <dbReference type="PROSITE" id="PS50127"/>
    </source>
</evidence>
<dbReference type="Gene3D" id="3.10.110.10">
    <property type="entry name" value="Ubiquitin Conjugating Enzyme"/>
    <property type="match status" value="1"/>
</dbReference>
<sequence>MATGSLLEQTARKWLEGNMEGSNADYDTNTKRLNVQTPAGDFYIIDPEGKEDNWTVWSDDTSTAQRFSPHIDYFTFNKTLTQVLEKIKECMTTSASATSDSGGEEEEEEEDGEDDEGYDYYGLDDDDYNDDDDDVKEKEQNEDEQEVSADDFFTGDGSPGAVHRLLADLKNMNKSDGKFGISGCPRGVHFDTKSLLYQDLEAYAKRRNRKPVIDIEMKFPKDYPMNPPFVRVLRPRFQFLTGHVTIGGSICMQMLTRSGWSPSNDIESILAQVRAEIMSDSNARLDLSSSGDYSESEARQAFERMVHRYGWNK</sequence>
<dbReference type="OMA" id="TAFHRMV"/>
<dbReference type="AlphaFoldDB" id="A0A1X7ULJ9"/>
<evidence type="ECO:0000256" key="1">
    <source>
        <dbReference type="SAM" id="MobiDB-lite"/>
    </source>
</evidence>
<feature type="domain" description="UBC core" evidence="2">
    <location>
        <begin position="160"/>
        <end position="313"/>
    </location>
</feature>
<dbReference type="STRING" id="400682.A0A1X7ULJ9"/>
<accession>A0A1X7ULJ9</accession>
<dbReference type="CDD" id="cd23802">
    <property type="entry name" value="UBCc_UBE2Q"/>
    <property type="match status" value="1"/>
</dbReference>
<dbReference type="SMART" id="SM00212">
    <property type="entry name" value="UBCc"/>
    <property type="match status" value="1"/>
</dbReference>
<dbReference type="InterPro" id="IPR016135">
    <property type="entry name" value="UBQ-conjugating_enzyme/RWD"/>
</dbReference>
<feature type="compositionally biased region" description="Acidic residues" evidence="1">
    <location>
        <begin position="102"/>
        <end position="149"/>
    </location>
</feature>
<proteinExistence type="predicted"/>
<dbReference type="PROSITE" id="PS50127">
    <property type="entry name" value="UBC_2"/>
    <property type="match status" value="1"/>
</dbReference>
<organism evidence="3">
    <name type="scientific">Amphimedon queenslandica</name>
    <name type="common">Sponge</name>
    <dbReference type="NCBI Taxonomy" id="400682"/>
    <lineage>
        <taxon>Eukaryota</taxon>
        <taxon>Metazoa</taxon>
        <taxon>Porifera</taxon>
        <taxon>Demospongiae</taxon>
        <taxon>Heteroscleromorpha</taxon>
        <taxon>Haplosclerida</taxon>
        <taxon>Niphatidae</taxon>
        <taxon>Amphimedon</taxon>
    </lineage>
</organism>
<protein>
    <recommendedName>
        <fullName evidence="2">UBC core domain-containing protein</fullName>
    </recommendedName>
</protein>